<keyword evidence="2" id="KW-0812">Transmembrane</keyword>
<evidence type="ECO:0000313" key="4">
    <source>
        <dbReference type="Proteomes" id="UP000054771"/>
    </source>
</evidence>
<dbReference type="OMA" id="WRIHWRS"/>
<evidence type="ECO:0000256" key="2">
    <source>
        <dbReference type="SAM" id="Phobius"/>
    </source>
</evidence>
<dbReference type="PANTHER" id="PTHR35041">
    <property type="entry name" value="MEDIATOR OF RNA POLYMERASE II TRANSCRIPTION SUBUNIT 1"/>
    <property type="match status" value="1"/>
</dbReference>
<dbReference type="STRING" id="454130.A0A0U5GU20"/>
<feature type="transmembrane region" description="Helical" evidence="2">
    <location>
        <begin position="128"/>
        <end position="148"/>
    </location>
</feature>
<feature type="transmembrane region" description="Helical" evidence="2">
    <location>
        <begin position="154"/>
        <end position="174"/>
    </location>
</feature>
<keyword evidence="2" id="KW-0472">Membrane</keyword>
<name>A0A0U5GU20_ASPCI</name>
<dbReference type="Proteomes" id="UP000054771">
    <property type="component" value="Unassembled WGS sequence"/>
</dbReference>
<feature type="transmembrane region" description="Helical" evidence="2">
    <location>
        <begin position="505"/>
        <end position="527"/>
    </location>
</feature>
<proteinExistence type="predicted"/>
<feature type="transmembrane region" description="Helical" evidence="2">
    <location>
        <begin position="95"/>
        <end position="116"/>
    </location>
</feature>
<reference evidence="4" key="1">
    <citation type="journal article" date="2016" name="Genome Announc.">
        <title>Draft genome sequences of fungus Aspergillus calidoustus.</title>
        <authorList>
            <person name="Horn F."/>
            <person name="Linde J."/>
            <person name="Mattern D.J."/>
            <person name="Walther G."/>
            <person name="Guthke R."/>
            <person name="Scherlach K."/>
            <person name="Martin K."/>
            <person name="Brakhage A.A."/>
            <person name="Petzke L."/>
            <person name="Valiante V."/>
        </authorList>
    </citation>
    <scope>NUCLEOTIDE SEQUENCE [LARGE SCALE GENOMIC DNA]</scope>
    <source>
        <strain evidence="4">SF006504</strain>
    </source>
</reference>
<keyword evidence="2" id="KW-1133">Transmembrane helix</keyword>
<dbReference type="AlphaFoldDB" id="A0A0U5GU20"/>
<feature type="transmembrane region" description="Helical" evidence="2">
    <location>
        <begin position="56"/>
        <end position="75"/>
    </location>
</feature>
<feature type="region of interest" description="Disordered" evidence="1">
    <location>
        <begin position="1"/>
        <end position="43"/>
    </location>
</feature>
<protein>
    <submittedName>
        <fullName evidence="3">Uncharacterized protein</fullName>
    </submittedName>
</protein>
<accession>A0A0U5GU20</accession>
<evidence type="ECO:0000313" key="3">
    <source>
        <dbReference type="EMBL" id="CEN62687.1"/>
    </source>
</evidence>
<evidence type="ECO:0000256" key="1">
    <source>
        <dbReference type="SAM" id="MobiDB-lite"/>
    </source>
</evidence>
<sequence>MPSPTENPTEYDRVSDRDSDRDSDHDSDQDIESPPHAPKVEAAPPQWGIGWQCPTMMIGFAVCGALLALGHHLYYDSLDNTLVTSTNQQTWAIRIGTGFAFLVKASLVSAVGVAAVQEIWAVLRRKYMTLRGIDGMFAVLTSPLAFLVPDLWMYAKILTMMAIVSWVIPLTAVITPATLSVRLLQTSNITATHVPTLKFSDNSFWRPWVTDGPRGEIITPAPAIMRQLTTTASSMQVPPFTPPSPNSSYTLEFWGPSYDCRGLSEVGAARVTNSTGDDVGSVKELWEKQIGNEEYWWYKGVWYNRNMIFVYAKGHNPLWDHQDSDGMTRLVCQLWNTSYVAHLNYTNSVRTLTPLSTELIAPSNFSGGEGANATIMDQGPEVNGGFYLTHLLFGGLLSYEIWSTQSNTLLSNAAANAVYKSISPMETALFGCAEFWNTSDYEKILGAGGAETTVNCRNGTLAAAIADLSRNFTYSLLSLNAANTLLPVTVSSGQNFYSYNVGNLLAAYMSALGATVACVIIGLVALYKNGVPQSTSFSSVLMTTRNPELDRLAVGHCLGSEDSWSHDAGKVQLRFGELDDGGRDYRHAAFGTKGSVTALSKGAECY</sequence>
<gene>
    <name evidence="3" type="ORF">ASPCAL09319</name>
</gene>
<dbReference type="PANTHER" id="PTHR35041:SF6">
    <property type="entry name" value="FORMYLMETHIONINE DEFORMYLASE-LIKE PROTEIN-RELATED"/>
    <property type="match status" value="1"/>
</dbReference>
<organism evidence="3 4">
    <name type="scientific">Aspergillus calidoustus</name>
    <dbReference type="NCBI Taxonomy" id="454130"/>
    <lineage>
        <taxon>Eukaryota</taxon>
        <taxon>Fungi</taxon>
        <taxon>Dikarya</taxon>
        <taxon>Ascomycota</taxon>
        <taxon>Pezizomycotina</taxon>
        <taxon>Eurotiomycetes</taxon>
        <taxon>Eurotiomycetidae</taxon>
        <taxon>Eurotiales</taxon>
        <taxon>Aspergillaceae</taxon>
        <taxon>Aspergillus</taxon>
        <taxon>Aspergillus subgen. Nidulantes</taxon>
    </lineage>
</organism>
<dbReference type="OrthoDB" id="5322539at2759"/>
<keyword evidence="4" id="KW-1185">Reference proteome</keyword>
<dbReference type="EMBL" id="CDMC01000007">
    <property type="protein sequence ID" value="CEN62687.1"/>
    <property type="molecule type" value="Genomic_DNA"/>
</dbReference>
<feature type="compositionally biased region" description="Basic and acidic residues" evidence="1">
    <location>
        <begin position="10"/>
        <end position="28"/>
    </location>
</feature>